<dbReference type="PANTHER" id="PTHR13593:SF140">
    <property type="entry name" value="PLC-LIKE PHOSPHODIESTERASE"/>
    <property type="match status" value="1"/>
</dbReference>
<keyword evidence="2" id="KW-1185">Reference proteome</keyword>
<reference evidence="1" key="1">
    <citation type="journal article" date="2022" name="New Phytol.">
        <title>Evolutionary transition to the ectomycorrhizal habit in the genomes of a hyperdiverse lineage of mushroom-forming fungi.</title>
        <authorList>
            <person name="Looney B."/>
            <person name="Miyauchi S."/>
            <person name="Morin E."/>
            <person name="Drula E."/>
            <person name="Courty P.E."/>
            <person name="Kohler A."/>
            <person name="Kuo A."/>
            <person name="LaButti K."/>
            <person name="Pangilinan J."/>
            <person name="Lipzen A."/>
            <person name="Riley R."/>
            <person name="Andreopoulos W."/>
            <person name="He G."/>
            <person name="Johnson J."/>
            <person name="Nolan M."/>
            <person name="Tritt A."/>
            <person name="Barry K.W."/>
            <person name="Grigoriev I.V."/>
            <person name="Nagy L.G."/>
            <person name="Hibbett D."/>
            <person name="Henrissat B."/>
            <person name="Matheny P.B."/>
            <person name="Labbe J."/>
            <person name="Martin F.M."/>
        </authorList>
    </citation>
    <scope>NUCLEOTIDE SEQUENCE</scope>
    <source>
        <strain evidence="1">BPL690</strain>
    </source>
</reference>
<dbReference type="Pfam" id="PF26146">
    <property type="entry name" value="PI-PLC_X"/>
    <property type="match status" value="1"/>
</dbReference>
<dbReference type="EMBL" id="WTXG01000086">
    <property type="protein sequence ID" value="KAI0293892.1"/>
    <property type="molecule type" value="Genomic_DNA"/>
</dbReference>
<protein>
    <submittedName>
        <fullName evidence="1">PLC-like phosphodiesterase</fullName>
    </submittedName>
</protein>
<dbReference type="GO" id="GO:0006629">
    <property type="term" value="P:lipid metabolic process"/>
    <property type="evidence" value="ECO:0007669"/>
    <property type="project" value="InterPro"/>
</dbReference>
<gene>
    <name evidence="1" type="ORF">B0F90DRAFT_1894898</name>
</gene>
<accession>A0AAD4QK92</accession>
<evidence type="ECO:0000313" key="2">
    <source>
        <dbReference type="Proteomes" id="UP001203297"/>
    </source>
</evidence>
<sequence>MVCNGHPELCDRSYGNVTFAGAHDSFAFSKDPFALARDQEVNVPRQLSLGIRLLQAQSHTGFDGLLRFCHTNCFLFDGGTVEAYLKHVVTFLEENPNEVLTLLFTNPEGLSFLDVWAPVFEASGASQYAYIPPQNPMPQSAWPTLGEMIANGTRLVVFIDFVGKDGQTVDFILPEFGMIWETPYGITNVSFPCSIDRIRGPLDVGDQMYLINHSLNVNAFGTGIILSDPLDAPITNSVISILAHSDQCVPLGNGRNPNFVLLDYVNIGEALEAVDLLNGFPIF</sequence>
<name>A0AAD4QK92_9AGAM</name>
<comment type="caution">
    <text evidence="1">The sequence shown here is derived from an EMBL/GenBank/DDBJ whole genome shotgun (WGS) entry which is preliminary data.</text>
</comment>
<dbReference type="InterPro" id="IPR017946">
    <property type="entry name" value="PLC-like_Pdiesterase_TIM-brl"/>
</dbReference>
<dbReference type="InterPro" id="IPR051057">
    <property type="entry name" value="PI-PLC_domain"/>
</dbReference>
<dbReference type="SUPFAM" id="SSF51695">
    <property type="entry name" value="PLC-like phosphodiesterases"/>
    <property type="match status" value="1"/>
</dbReference>
<dbReference type="PANTHER" id="PTHR13593">
    <property type="match status" value="1"/>
</dbReference>
<organism evidence="1 2">
    <name type="scientific">Multifurca ochricompacta</name>
    <dbReference type="NCBI Taxonomy" id="376703"/>
    <lineage>
        <taxon>Eukaryota</taxon>
        <taxon>Fungi</taxon>
        <taxon>Dikarya</taxon>
        <taxon>Basidiomycota</taxon>
        <taxon>Agaricomycotina</taxon>
        <taxon>Agaricomycetes</taxon>
        <taxon>Russulales</taxon>
        <taxon>Russulaceae</taxon>
        <taxon>Multifurca</taxon>
    </lineage>
</organism>
<dbReference type="Gene3D" id="3.20.20.190">
    <property type="entry name" value="Phosphatidylinositol (PI) phosphodiesterase"/>
    <property type="match status" value="1"/>
</dbReference>
<dbReference type="AlphaFoldDB" id="A0AAD4QK92"/>
<dbReference type="Proteomes" id="UP001203297">
    <property type="component" value="Unassembled WGS sequence"/>
</dbReference>
<dbReference type="GO" id="GO:0008081">
    <property type="term" value="F:phosphoric diester hydrolase activity"/>
    <property type="evidence" value="ECO:0007669"/>
    <property type="project" value="InterPro"/>
</dbReference>
<proteinExistence type="predicted"/>
<evidence type="ECO:0000313" key="1">
    <source>
        <dbReference type="EMBL" id="KAI0293892.1"/>
    </source>
</evidence>